<accession>A0A1G6ZFU4</accession>
<dbReference type="PRINTS" id="PR00119">
    <property type="entry name" value="CATATPASE"/>
</dbReference>
<dbReference type="GO" id="GO:0005524">
    <property type="term" value="F:ATP binding"/>
    <property type="evidence" value="ECO:0007669"/>
    <property type="project" value="UniProtKB-UniRule"/>
</dbReference>
<feature type="domain" description="HMA" evidence="16">
    <location>
        <begin position="66"/>
        <end position="132"/>
    </location>
</feature>
<dbReference type="GO" id="GO:0005886">
    <property type="term" value="C:plasma membrane"/>
    <property type="evidence" value="ECO:0007669"/>
    <property type="project" value="UniProtKB-SubCell"/>
</dbReference>
<keyword evidence="8 15" id="KW-0547">Nucleotide-binding</keyword>
<dbReference type="GO" id="GO:0016887">
    <property type="term" value="F:ATP hydrolysis activity"/>
    <property type="evidence" value="ECO:0007669"/>
    <property type="project" value="InterPro"/>
</dbReference>
<keyword evidence="7 15" id="KW-0479">Metal-binding</keyword>
<organism evidence="17 18">
    <name type="scientific">Kordiimonas lacus</name>
    <dbReference type="NCBI Taxonomy" id="637679"/>
    <lineage>
        <taxon>Bacteria</taxon>
        <taxon>Pseudomonadati</taxon>
        <taxon>Pseudomonadota</taxon>
        <taxon>Alphaproteobacteria</taxon>
        <taxon>Kordiimonadales</taxon>
        <taxon>Kordiimonadaceae</taxon>
        <taxon>Kordiimonas</taxon>
    </lineage>
</organism>
<evidence type="ECO:0000256" key="4">
    <source>
        <dbReference type="ARBA" id="ARBA00022475"/>
    </source>
</evidence>
<dbReference type="InterPro" id="IPR023214">
    <property type="entry name" value="HAD_sf"/>
</dbReference>
<gene>
    <name evidence="17" type="ORF">SAMN04488071_1789</name>
</gene>
<evidence type="ECO:0000259" key="16">
    <source>
        <dbReference type="PROSITE" id="PS50846"/>
    </source>
</evidence>
<feature type="transmembrane region" description="Helical" evidence="15">
    <location>
        <begin position="245"/>
        <end position="263"/>
    </location>
</feature>
<evidence type="ECO:0000256" key="15">
    <source>
        <dbReference type="RuleBase" id="RU362081"/>
    </source>
</evidence>
<evidence type="ECO:0000256" key="12">
    <source>
        <dbReference type="ARBA" id="ARBA00022989"/>
    </source>
</evidence>
<dbReference type="Proteomes" id="UP000183685">
    <property type="component" value="Unassembled WGS sequence"/>
</dbReference>
<keyword evidence="5" id="KW-0597">Phosphoprotein</keyword>
<keyword evidence="10" id="KW-0460">Magnesium</keyword>
<feature type="transmembrane region" description="Helical" evidence="15">
    <location>
        <begin position="400"/>
        <end position="419"/>
    </location>
</feature>
<dbReference type="InterPro" id="IPR036163">
    <property type="entry name" value="HMA_dom_sf"/>
</dbReference>
<dbReference type="AlphaFoldDB" id="A0A1G6ZFU4"/>
<comment type="similarity">
    <text evidence="2 15">Belongs to the cation transport ATPase (P-type) (TC 3.A.3) family. Type IB subfamily.</text>
</comment>
<keyword evidence="12 15" id="KW-1133">Transmembrane helix</keyword>
<dbReference type="InterPro" id="IPR023299">
    <property type="entry name" value="ATPase_P-typ_cyto_dom_N"/>
</dbReference>
<name>A0A1G6ZFU4_9PROT</name>
<keyword evidence="13" id="KW-0406">Ion transport</keyword>
<dbReference type="SUPFAM" id="SSF81653">
    <property type="entry name" value="Calcium ATPase, transduction domain A"/>
    <property type="match status" value="1"/>
</dbReference>
<keyword evidence="6 15" id="KW-0812">Transmembrane</keyword>
<dbReference type="Pfam" id="PF00122">
    <property type="entry name" value="E1-E2_ATPase"/>
    <property type="match status" value="1"/>
</dbReference>
<reference evidence="17 18" key="1">
    <citation type="submission" date="2016-10" db="EMBL/GenBank/DDBJ databases">
        <authorList>
            <person name="de Groot N.N."/>
        </authorList>
    </citation>
    <scope>NUCLEOTIDE SEQUENCE [LARGE SCALE GENOMIC DNA]</scope>
    <source>
        <strain evidence="17 18">CGMCC 1.9109</strain>
    </source>
</reference>
<dbReference type="GO" id="GO:0043682">
    <property type="term" value="F:P-type divalent copper transporter activity"/>
    <property type="evidence" value="ECO:0007669"/>
    <property type="project" value="TreeGrafter"/>
</dbReference>
<evidence type="ECO:0000256" key="7">
    <source>
        <dbReference type="ARBA" id="ARBA00022723"/>
    </source>
</evidence>
<dbReference type="PROSITE" id="PS50846">
    <property type="entry name" value="HMA_2"/>
    <property type="match status" value="1"/>
</dbReference>
<keyword evidence="4 15" id="KW-1003">Cell membrane</keyword>
<keyword evidence="9 15" id="KW-0067">ATP-binding</keyword>
<dbReference type="SUPFAM" id="SSF81665">
    <property type="entry name" value="Calcium ATPase, transmembrane domain M"/>
    <property type="match status" value="1"/>
</dbReference>
<evidence type="ECO:0000256" key="8">
    <source>
        <dbReference type="ARBA" id="ARBA00022741"/>
    </source>
</evidence>
<dbReference type="OrthoDB" id="9760802at2"/>
<dbReference type="Gene3D" id="3.40.50.1000">
    <property type="entry name" value="HAD superfamily/HAD-like"/>
    <property type="match status" value="1"/>
</dbReference>
<dbReference type="NCBIfam" id="TIGR01511">
    <property type="entry name" value="ATPase-IB1_Cu"/>
    <property type="match status" value="1"/>
</dbReference>
<evidence type="ECO:0000313" key="18">
    <source>
        <dbReference type="Proteomes" id="UP000183685"/>
    </source>
</evidence>
<dbReference type="SUPFAM" id="SSF56784">
    <property type="entry name" value="HAD-like"/>
    <property type="match status" value="1"/>
</dbReference>
<evidence type="ECO:0000256" key="11">
    <source>
        <dbReference type="ARBA" id="ARBA00022967"/>
    </source>
</evidence>
<evidence type="ECO:0000256" key="13">
    <source>
        <dbReference type="ARBA" id="ARBA00023065"/>
    </source>
</evidence>
<feature type="transmembrane region" description="Helical" evidence="15">
    <location>
        <begin position="431"/>
        <end position="454"/>
    </location>
</feature>
<feature type="transmembrane region" description="Helical" evidence="15">
    <location>
        <begin position="221"/>
        <end position="239"/>
    </location>
</feature>
<dbReference type="NCBIfam" id="TIGR01525">
    <property type="entry name" value="ATPase-IB_hvy"/>
    <property type="match status" value="1"/>
</dbReference>
<dbReference type="Pfam" id="PF00702">
    <property type="entry name" value="Hydrolase"/>
    <property type="match status" value="1"/>
</dbReference>
<keyword evidence="18" id="KW-1185">Reference proteome</keyword>
<evidence type="ECO:0000256" key="6">
    <source>
        <dbReference type="ARBA" id="ARBA00022692"/>
    </source>
</evidence>
<dbReference type="Gene3D" id="2.70.150.10">
    <property type="entry name" value="Calcium-transporting ATPase, cytoplasmic transduction domain A"/>
    <property type="match status" value="1"/>
</dbReference>
<dbReference type="InterPro" id="IPR008250">
    <property type="entry name" value="ATPase_P-typ_transduc_dom_A_sf"/>
</dbReference>
<evidence type="ECO:0000313" key="17">
    <source>
        <dbReference type="EMBL" id="SDE01223.1"/>
    </source>
</evidence>
<dbReference type="EMBL" id="FNAK01000004">
    <property type="protein sequence ID" value="SDE01223.1"/>
    <property type="molecule type" value="Genomic_DNA"/>
</dbReference>
<evidence type="ECO:0000256" key="5">
    <source>
        <dbReference type="ARBA" id="ARBA00022553"/>
    </source>
</evidence>
<dbReference type="PANTHER" id="PTHR43520">
    <property type="entry name" value="ATP7, ISOFORM B"/>
    <property type="match status" value="1"/>
</dbReference>
<dbReference type="InterPro" id="IPR027256">
    <property type="entry name" value="P-typ_ATPase_IB"/>
</dbReference>
<feature type="transmembrane region" description="Helical" evidence="15">
    <location>
        <begin position="744"/>
        <end position="763"/>
    </location>
</feature>
<dbReference type="CDD" id="cd00371">
    <property type="entry name" value="HMA"/>
    <property type="match status" value="1"/>
</dbReference>
<dbReference type="Pfam" id="PF00403">
    <property type="entry name" value="HMA"/>
    <property type="match status" value="1"/>
</dbReference>
<keyword evidence="11" id="KW-1278">Translocase</keyword>
<dbReference type="InterPro" id="IPR059000">
    <property type="entry name" value="ATPase_P-type_domA"/>
</dbReference>
<feature type="transmembrane region" description="Helical" evidence="15">
    <location>
        <begin position="184"/>
        <end position="201"/>
    </location>
</feature>
<dbReference type="STRING" id="637679.GCA_001550055_02066"/>
<evidence type="ECO:0000256" key="14">
    <source>
        <dbReference type="ARBA" id="ARBA00023136"/>
    </source>
</evidence>
<dbReference type="GO" id="GO:0055070">
    <property type="term" value="P:copper ion homeostasis"/>
    <property type="evidence" value="ECO:0007669"/>
    <property type="project" value="TreeGrafter"/>
</dbReference>
<dbReference type="SUPFAM" id="SSF81660">
    <property type="entry name" value="Metal cation-transporting ATPase, ATP-binding domain N"/>
    <property type="match status" value="1"/>
</dbReference>
<evidence type="ECO:0000256" key="2">
    <source>
        <dbReference type="ARBA" id="ARBA00006024"/>
    </source>
</evidence>
<proteinExistence type="inferred from homology"/>
<dbReference type="PROSITE" id="PS00154">
    <property type="entry name" value="ATPASE_E1_E2"/>
    <property type="match status" value="1"/>
</dbReference>
<evidence type="ECO:0000256" key="9">
    <source>
        <dbReference type="ARBA" id="ARBA00022840"/>
    </source>
</evidence>
<dbReference type="InterPro" id="IPR023298">
    <property type="entry name" value="ATPase_P-typ_TM_dom_sf"/>
</dbReference>
<dbReference type="InterPro" id="IPR036412">
    <property type="entry name" value="HAD-like_sf"/>
</dbReference>
<evidence type="ECO:0000256" key="3">
    <source>
        <dbReference type="ARBA" id="ARBA00022448"/>
    </source>
</evidence>
<dbReference type="NCBIfam" id="TIGR01512">
    <property type="entry name" value="ATPase-IB2_Cd"/>
    <property type="match status" value="1"/>
</dbReference>
<protein>
    <submittedName>
        <fullName evidence="17">Cu2+-exporting ATPase</fullName>
    </submittedName>
</protein>
<dbReference type="InterPro" id="IPR001757">
    <property type="entry name" value="P_typ_ATPase"/>
</dbReference>
<dbReference type="SUPFAM" id="SSF55008">
    <property type="entry name" value="HMA, heavy metal-associated domain"/>
    <property type="match status" value="1"/>
</dbReference>
<dbReference type="InterPro" id="IPR006121">
    <property type="entry name" value="HMA_dom"/>
</dbReference>
<keyword evidence="3" id="KW-0813">Transport</keyword>
<sequence>MEAKAISADQTSGCCKVTLCRQCGLETSGGADFCCPGCEAAYAAASTLEDHAVYSLLAHDNEDGSYTLSLGVEGIHCASCIRLIENALAAEPDVTGARVNMSTERLTVTWTGARDRGDKLGGVVTKLGYKLHALNDNDAVAHSQERTLLRAIAVAGFAAANMMLISIGLWSTGGETMGVATRDLFHWISALIALPTVIYAGQPFYRSAWAVLKEKHTNMDVPISLAVILACVMSVSETLRHGEHVYFDSAVMLLFFLLIGRYLDARAKGKARESASKLQSRLFGVATVLEGGKVSQVPIKELRQGALVLVATGESIPADGIVERGASAVDMSLITGETVPEAVAEGADVFAGTVNLSAPLQVRVSKASEKSLLSEIVRLMETSEQGRAKYVRLADKAARLYTPVVHAMGALTFIGWWLLASAPWQESLLHAVTVLIITCPCALGLAVPVVQVLASGKLMRAGVLLKSGDALEKLTGIDTVVFDKTGTLTIGRPELKSHDAGPNDFALAASLAAHSKHPLAGALRDAFEGDVISVEPVEVPGHGMEAHIDGKSVRLGSRAWCGGQPDDGDAVLELWLAVDGQPKARFQFADQLRTDAKETVSALKARGLEVHLLSGDRTQVATDVGAALGIDRVQAEVKPAGKCAYLADLKEQGRTVLMVGDGLNDAPALSAAAVSMSPSSAMDITQNTADVVFQGDLLSPVLTAYDHAVFSTRLVKQNFALAALYNVVAIPAAVLGFVTPLVAAVAMSGSSLVVILNAFRLNLRKDG</sequence>
<evidence type="ECO:0000256" key="10">
    <source>
        <dbReference type="ARBA" id="ARBA00022842"/>
    </source>
</evidence>
<dbReference type="Gene3D" id="3.40.1110.10">
    <property type="entry name" value="Calcium-transporting ATPase, cytoplasmic domain N"/>
    <property type="match status" value="1"/>
</dbReference>
<dbReference type="Gene3D" id="3.30.70.100">
    <property type="match status" value="1"/>
</dbReference>
<evidence type="ECO:0000256" key="1">
    <source>
        <dbReference type="ARBA" id="ARBA00004651"/>
    </source>
</evidence>
<dbReference type="NCBIfam" id="TIGR01494">
    <property type="entry name" value="ATPase_P-type"/>
    <property type="match status" value="1"/>
</dbReference>
<keyword evidence="14 15" id="KW-0472">Membrane</keyword>
<feature type="transmembrane region" description="Helical" evidence="15">
    <location>
        <begin position="719"/>
        <end position="738"/>
    </location>
</feature>
<dbReference type="GO" id="GO:0005507">
    <property type="term" value="F:copper ion binding"/>
    <property type="evidence" value="ECO:0007669"/>
    <property type="project" value="TreeGrafter"/>
</dbReference>
<dbReference type="PANTHER" id="PTHR43520:SF5">
    <property type="entry name" value="CATION-TRANSPORTING P-TYPE ATPASE-RELATED"/>
    <property type="match status" value="1"/>
</dbReference>
<comment type="subcellular location">
    <subcellularLocation>
        <location evidence="1">Cell membrane</location>
        <topology evidence="1">Multi-pass membrane protein</topology>
    </subcellularLocation>
</comment>
<dbReference type="InterPro" id="IPR018303">
    <property type="entry name" value="ATPase_P-typ_P_site"/>
</dbReference>
<feature type="transmembrane region" description="Helical" evidence="15">
    <location>
        <begin position="151"/>
        <end position="172"/>
    </location>
</feature>